<evidence type="ECO:0000256" key="2">
    <source>
        <dbReference type="ARBA" id="ARBA00034247"/>
    </source>
</evidence>
<dbReference type="Gene3D" id="3.30.70.270">
    <property type="match status" value="1"/>
</dbReference>
<dbReference type="InterPro" id="IPR000160">
    <property type="entry name" value="GGDEF_dom"/>
</dbReference>
<feature type="transmembrane region" description="Helical" evidence="3">
    <location>
        <begin position="101"/>
        <end position="123"/>
    </location>
</feature>
<feature type="transmembrane region" description="Helical" evidence="3">
    <location>
        <begin position="70"/>
        <end position="89"/>
    </location>
</feature>
<name>A0A0J8GTL5_9ALTE</name>
<dbReference type="PANTHER" id="PTHR45138">
    <property type="entry name" value="REGULATORY COMPONENTS OF SENSORY TRANSDUCTION SYSTEM"/>
    <property type="match status" value="1"/>
</dbReference>
<dbReference type="OrthoDB" id="5914567at2"/>
<sequence>MNFSFIKRQLKLVLLVATLLLITLVSAFYNGEFKPADAIDWLDVLGEGGMTLMTGVWIFFILASRPQGRVTNLLTLGLTCFLISCSLDLLDEFITYPDEHFWLYLLESIPALIGMVMMTWALYQWHQEQLKLTEQLNRREALIREHTQIDITTQLYSADYMREQLDLIAQSQQDCTLAMFDIDDFAKFNRQFSLADGDRLLREVADIIVMNLRQSDLACRYAGDRFIVLFNQISLLNAQLIVEQICTAIQHLAFKPNQTGTAEFHTVSAGLIESKKRDSAADLIRRVNLDLENKRAIRVN</sequence>
<dbReference type="InterPro" id="IPR043128">
    <property type="entry name" value="Rev_trsase/Diguanyl_cyclase"/>
</dbReference>
<keyword evidence="3" id="KW-0472">Membrane</keyword>
<dbReference type="GO" id="GO:0005886">
    <property type="term" value="C:plasma membrane"/>
    <property type="evidence" value="ECO:0007669"/>
    <property type="project" value="TreeGrafter"/>
</dbReference>
<keyword evidence="3" id="KW-0812">Transmembrane</keyword>
<dbReference type="PANTHER" id="PTHR45138:SF9">
    <property type="entry name" value="DIGUANYLATE CYCLASE DGCM-RELATED"/>
    <property type="match status" value="1"/>
</dbReference>
<dbReference type="PATRIC" id="fig|1513271.3.peg.1248"/>
<organism evidence="5 6">
    <name type="scientific">Catenovulum maritimum</name>
    <dbReference type="NCBI Taxonomy" id="1513271"/>
    <lineage>
        <taxon>Bacteria</taxon>
        <taxon>Pseudomonadati</taxon>
        <taxon>Pseudomonadota</taxon>
        <taxon>Gammaproteobacteria</taxon>
        <taxon>Alteromonadales</taxon>
        <taxon>Alteromonadaceae</taxon>
        <taxon>Catenovulum</taxon>
    </lineage>
</organism>
<keyword evidence="6" id="KW-1185">Reference proteome</keyword>
<dbReference type="InterPro" id="IPR050469">
    <property type="entry name" value="Diguanylate_Cyclase"/>
</dbReference>
<protein>
    <recommendedName>
        <fullName evidence="1">diguanylate cyclase</fullName>
        <ecNumber evidence="1">2.7.7.65</ecNumber>
    </recommendedName>
</protein>
<evidence type="ECO:0000256" key="3">
    <source>
        <dbReference type="SAM" id="Phobius"/>
    </source>
</evidence>
<comment type="catalytic activity">
    <reaction evidence="2">
        <text>2 GTP = 3',3'-c-di-GMP + 2 diphosphate</text>
        <dbReference type="Rhea" id="RHEA:24898"/>
        <dbReference type="ChEBI" id="CHEBI:33019"/>
        <dbReference type="ChEBI" id="CHEBI:37565"/>
        <dbReference type="ChEBI" id="CHEBI:58805"/>
        <dbReference type="EC" id="2.7.7.65"/>
    </reaction>
</comment>
<evidence type="ECO:0000256" key="1">
    <source>
        <dbReference type="ARBA" id="ARBA00012528"/>
    </source>
</evidence>
<dbReference type="NCBIfam" id="TIGR00254">
    <property type="entry name" value="GGDEF"/>
    <property type="match status" value="1"/>
</dbReference>
<comment type="caution">
    <text evidence="5">The sequence shown here is derived from an EMBL/GenBank/DDBJ whole genome shotgun (WGS) entry which is preliminary data.</text>
</comment>
<dbReference type="SMART" id="SM00267">
    <property type="entry name" value="GGDEF"/>
    <property type="match status" value="1"/>
</dbReference>
<dbReference type="STRING" id="1513271.XM47_06090"/>
<keyword evidence="3" id="KW-1133">Transmembrane helix</keyword>
<dbReference type="EC" id="2.7.7.65" evidence="1"/>
<dbReference type="InterPro" id="IPR029787">
    <property type="entry name" value="Nucleotide_cyclase"/>
</dbReference>
<dbReference type="PROSITE" id="PS50887">
    <property type="entry name" value="GGDEF"/>
    <property type="match status" value="1"/>
</dbReference>
<dbReference type="GO" id="GO:1902201">
    <property type="term" value="P:negative regulation of bacterial-type flagellum-dependent cell motility"/>
    <property type="evidence" value="ECO:0007669"/>
    <property type="project" value="TreeGrafter"/>
</dbReference>
<dbReference type="SUPFAM" id="SSF55073">
    <property type="entry name" value="Nucleotide cyclase"/>
    <property type="match status" value="1"/>
</dbReference>
<evidence type="ECO:0000313" key="6">
    <source>
        <dbReference type="Proteomes" id="UP000037600"/>
    </source>
</evidence>
<evidence type="ECO:0000259" key="4">
    <source>
        <dbReference type="PROSITE" id="PS50887"/>
    </source>
</evidence>
<evidence type="ECO:0000313" key="5">
    <source>
        <dbReference type="EMBL" id="KMT66105.1"/>
    </source>
</evidence>
<dbReference type="Pfam" id="PF00990">
    <property type="entry name" value="GGDEF"/>
    <property type="match status" value="1"/>
</dbReference>
<accession>A0A0J8GTL5</accession>
<reference evidence="5 6" key="1">
    <citation type="submission" date="2015-04" db="EMBL/GenBank/DDBJ databases">
        <title>Draft Genome Sequence of the Novel Agar-Digesting Marine Bacterium Q1.</title>
        <authorList>
            <person name="Li Y."/>
            <person name="Li D."/>
            <person name="Chen G."/>
            <person name="Du Z."/>
        </authorList>
    </citation>
    <scope>NUCLEOTIDE SEQUENCE [LARGE SCALE GENOMIC DNA]</scope>
    <source>
        <strain evidence="5 6">Q1</strain>
    </source>
</reference>
<dbReference type="Proteomes" id="UP000037600">
    <property type="component" value="Unassembled WGS sequence"/>
</dbReference>
<dbReference type="AlphaFoldDB" id="A0A0J8GTL5"/>
<feature type="transmembrane region" description="Helical" evidence="3">
    <location>
        <begin position="43"/>
        <end position="63"/>
    </location>
</feature>
<dbReference type="CDD" id="cd01949">
    <property type="entry name" value="GGDEF"/>
    <property type="match status" value="1"/>
</dbReference>
<proteinExistence type="predicted"/>
<feature type="domain" description="GGDEF" evidence="4">
    <location>
        <begin position="173"/>
        <end position="300"/>
    </location>
</feature>
<dbReference type="EMBL" id="LAZL01000007">
    <property type="protein sequence ID" value="KMT66105.1"/>
    <property type="molecule type" value="Genomic_DNA"/>
</dbReference>
<dbReference type="GO" id="GO:0052621">
    <property type="term" value="F:diguanylate cyclase activity"/>
    <property type="evidence" value="ECO:0007669"/>
    <property type="project" value="UniProtKB-EC"/>
</dbReference>
<gene>
    <name evidence="5" type="ORF">XM47_06090</name>
</gene>
<dbReference type="GO" id="GO:0043709">
    <property type="term" value="P:cell adhesion involved in single-species biofilm formation"/>
    <property type="evidence" value="ECO:0007669"/>
    <property type="project" value="TreeGrafter"/>
</dbReference>